<dbReference type="RefSeq" id="WP_061264267.1">
    <property type="nucleotide sequence ID" value="NZ_BCSZ01000035.1"/>
</dbReference>
<protein>
    <recommendedName>
        <fullName evidence="1">Apea-like HEPN domain-containing protein</fullName>
    </recommendedName>
</protein>
<evidence type="ECO:0000313" key="2">
    <source>
        <dbReference type="EMBL" id="GAT03672.1"/>
    </source>
</evidence>
<name>A0A100WSI2_MYCFO</name>
<evidence type="ECO:0000313" key="3">
    <source>
        <dbReference type="Proteomes" id="UP000069705"/>
    </source>
</evidence>
<comment type="caution">
    <text evidence="2">The sequence shown here is derived from an EMBL/GenBank/DDBJ whole genome shotgun (WGS) entry which is preliminary data.</text>
</comment>
<dbReference type="EMBL" id="BCSZ01000035">
    <property type="protein sequence ID" value="GAT03672.1"/>
    <property type="molecule type" value="Genomic_DNA"/>
</dbReference>
<organism evidence="2 3">
    <name type="scientific">Mycolicibacterium fortuitum subsp. acetamidolyticum</name>
    <dbReference type="NCBI Taxonomy" id="144550"/>
    <lineage>
        <taxon>Bacteria</taxon>
        <taxon>Bacillati</taxon>
        <taxon>Actinomycetota</taxon>
        <taxon>Actinomycetes</taxon>
        <taxon>Mycobacteriales</taxon>
        <taxon>Mycobacteriaceae</taxon>
        <taxon>Mycolicibacterium</taxon>
    </lineage>
</organism>
<accession>A0A100WSI2</accession>
<dbReference type="InterPro" id="IPR041229">
    <property type="entry name" value="HEPN_Apea"/>
</dbReference>
<feature type="domain" description="Apea-like HEPN" evidence="1">
    <location>
        <begin position="329"/>
        <end position="463"/>
    </location>
</feature>
<dbReference type="AlphaFoldDB" id="A0A100WSI2"/>
<sequence>MADRFPEQTPETIGQFQVVSKAGAAETTPTPPRTGVLRFRDNRVELEVSPSFNPMVEWTQRGPGSFAGSPPQHRVTDDAVVLGATAINPGEVSLWGLRSVRRHLLGFPSPGEDEPRSREVLRADWCFVGALFPDDETEFDTATLDVTGLHAFANLPSVHTELPDTGMTPMKWVYDPPDAAEGVVSTPATGKVRFEPLASIPTLGGPDIVLTTGTRLKLAFDHPLPLSTMVSTVAIPIATALTILNGAECRVRQLNLSVPSGESADVYGHVVDASAPRDSAEESLLTLEGAGGADFVGRWLELSQRVSPVPQILAASYAGEFQTVETEALSLCTAAENLHRRLYPGERRWTAETVDEATVGLKDADIPDEVRKALTQAVEQYLYEPSFPSRIEALASRAAEAVPECVGRINHWKHAVTDQRNTLAHGLRQEGENPDLTEMHYITRSLRWVLTVCLLLEAGVPPERLAGAVRANSRFERDARNWRSIWPKVFAQV</sequence>
<reference evidence="2 3" key="1">
    <citation type="journal article" date="2016" name="Genome Announc.">
        <title>Draft Genome Sequences of Five Rapidly Growing Mycobacterium Species, M. thermoresistibile, M. fortuitum subsp. acetamidolyticum, M. canariasense, M. brisbanense, and M. novocastrense.</title>
        <authorList>
            <person name="Katahira K."/>
            <person name="Ogura Y."/>
            <person name="Gotoh Y."/>
            <person name="Hayashi T."/>
        </authorList>
    </citation>
    <scope>NUCLEOTIDE SEQUENCE [LARGE SCALE GENOMIC DNA]</scope>
    <source>
        <strain evidence="2 3">JCM6368</strain>
    </source>
</reference>
<dbReference type="Proteomes" id="UP000069705">
    <property type="component" value="Unassembled WGS sequence"/>
</dbReference>
<gene>
    <name evidence="2" type="ORF">RMCFA_3784</name>
</gene>
<dbReference type="Pfam" id="PF18739">
    <property type="entry name" value="HEPN_Apea"/>
    <property type="match status" value="1"/>
</dbReference>
<proteinExistence type="predicted"/>
<reference evidence="3" key="2">
    <citation type="submission" date="2016-02" db="EMBL/GenBank/DDBJ databases">
        <title>Draft genome sequence of five rapidly growing Mycobacterium species.</title>
        <authorList>
            <person name="Katahira K."/>
            <person name="Gotou Y."/>
            <person name="Iida K."/>
            <person name="Ogura Y."/>
            <person name="Hayashi T."/>
        </authorList>
    </citation>
    <scope>NUCLEOTIDE SEQUENCE [LARGE SCALE GENOMIC DNA]</scope>
    <source>
        <strain evidence="3">JCM6368</strain>
    </source>
</reference>
<evidence type="ECO:0000259" key="1">
    <source>
        <dbReference type="Pfam" id="PF18739"/>
    </source>
</evidence>